<sequence>MYYNMNVYNVVICLFICVSYRNSFVQSVNHGLKNIVTPDVVNIGSLGNQLLNLFNRNQTEQNHKNEPNGIKIDKFQLITLDVKNRRNTDYIVYKYDPSDNSHTYTAKHPYLIEKVVMGNELAWQSKNNQYGNRVVITIDSKDKALLTVHFPIVSPRRKSFSDVELPTGKANFPPKVKLTTLYLDKLFSTNEIKYEYDGAKEQQSFTPKPGYAISTIKTGDELVWESKDGVYPEQILILRGPDNEPMMRMVFDKPQQTLNTKQPVVKPEPVVPSEQEKKQEPPKPIVPPKEEVKHENPEPVAFVKEESKKEVPQPVLPPKEEVKNEKFKAMIPPQEEPKNEPLYRVTDETTKNIETKAESEKVFVPPKPVEPKPTAKAPESQPETMPRESVLFPDVPEEPIVKNPEPEVNNQVHVPKPQPTEPSEALPKEPKPEPVKVKPPISSEPTKPSPEPSKPEKAEVSEPQTKSNEETVKSELNDKKVQLDINSFLSTDRYDYFQDGQSAIYETKGEHFFVSIQDNKLFKKIWEAKDENEYATKVIRDGVDILLGISKLSIFFVNGQVKHYSSTENVWKEVTNDVVLDINKQADTYEYEVKDFPQSKYFETKYDFRFKTIKEGESIIWESKEDHNANMVLLGGAHSKNKMLTIHFTDPYIVVFTKKNKEPWVQDKSFKPSPKPLDIKVPNKVDNDIFTHLAKQGNLFNLIKRGNEVIWKSRSSNENAKKVVVYAINKNHMFITIYPFKGQVTKLLKYPDDECKEIDASTKIPITINIRSNKSSCAYYNYERNNVRMFRAKGDYVFGGVREKDESSSDRSNDKSIWTASTNIDNDSRYANKVKVITYDKFKDMYEVTVYLMDGTTRKYVRHETMPWTFVDPNQKLSVSINVNSQSECYKYSLSYKNGVKIFTAKPGMEFNSVTYQDEVKADVWEAKNVNDCANKVELDTMGGVNKIIVHLQNGGKKVFTRKDDKTWVEEGESKIEAAEPTTNEEVAPPSTATKDNVQEMYKPEYTNDIKLYVKDLKNPNSNKEMDSKDYEVKQNQNRYEFKLKEGSKCVEVKYLVKITDLFDRTRTIGLKPVSVWKRFFAKSDENYPKTVVYQWPNKIVINFDTFFIVNEKEISGTWINRNFDIKFYTASTGNGTKNNVELDWSKYDLRKMSGERYDYEFKPNSKCSEVKYMFKKVDPNDQNRLITGYRTVWKHGHLGHNEYPTIVSYLSEKRLIVDLGTKFIVSERNPDDSWTPKESFLQFFTATENRNGRYEHEGLPLSDNKYGLQKKGDELTYVFNGGIRCTKIVHVECVGNADDINKVTTYYKRVWIYDPDVNPGKYPKSVLYKSGSKITVKLDDLILVYQRNVHGDWIKSDVFDMGGNPLMSHKEVTQLTEVATPSTTTPPIEPEEATPVATAVPSERTSTHRRGSISPDESSTLPFTISTKPPVSANPPASTVEPPKSTTQPDVGVTAPETSSTPIIHSTEQPAKSSVEPPRVLSPPETTSVPNNVVSPNAFNPATTSTPTVNTHVSENFAEPLIQPARHVPVQKPTDHTNLANSAHGFSSINQNVKELYPSEHPKDVTIITEGSLYANDTNKYKVFTNFGTEFYLYKFVAGARCVEIRHTEHGVNGNGDDKSKGPVKQKVVWTYNSSRYGRKYPESVFYNKQTMTFIIMFDDHNIICFKKNGCWVVTSTTRTY</sequence>
<gene>
    <name evidence="2" type="ORF">TOT_020000841</name>
</gene>
<feature type="compositionally biased region" description="Polar residues" evidence="1">
    <location>
        <begin position="1485"/>
        <end position="1494"/>
    </location>
</feature>
<proteinExistence type="predicted"/>
<dbReference type="Pfam" id="PF04385">
    <property type="entry name" value="FAINT"/>
    <property type="match status" value="3"/>
</dbReference>
<feature type="compositionally biased region" description="Polar residues" evidence="1">
    <location>
        <begin position="1416"/>
        <end position="1430"/>
    </location>
</feature>
<dbReference type="Proteomes" id="UP000003786">
    <property type="component" value="Chromosome 2"/>
</dbReference>
<feature type="compositionally biased region" description="Low complexity" evidence="1">
    <location>
        <begin position="261"/>
        <end position="273"/>
    </location>
</feature>
<name>J4C3K2_THEOR</name>
<evidence type="ECO:0000256" key="1">
    <source>
        <dbReference type="SAM" id="MobiDB-lite"/>
    </source>
</evidence>
<dbReference type="KEGG" id="tot:TOT_020000841"/>
<reference evidence="2 3" key="1">
    <citation type="journal article" date="2012" name="MBio">
        <title>Comparative genome analysis of three eukaryotic parasites with differing abilities to transform leukocytes reveals key mediators of Theileria-induced leukocyte transformation.</title>
        <authorList>
            <person name="Hayashida K."/>
            <person name="Hara Y."/>
            <person name="Abe T."/>
            <person name="Yamasaki C."/>
            <person name="Toyoda A."/>
            <person name="Kosuge T."/>
            <person name="Suzuki Y."/>
            <person name="Sato Y."/>
            <person name="Kawashima S."/>
            <person name="Katayama T."/>
            <person name="Wakaguri H."/>
            <person name="Inoue N."/>
            <person name="Homma K."/>
            <person name="Tada-Umezaki M."/>
            <person name="Yagi Y."/>
            <person name="Fujii Y."/>
            <person name="Habara T."/>
            <person name="Kanehisa M."/>
            <person name="Watanabe H."/>
            <person name="Ito K."/>
            <person name="Gojobori T."/>
            <person name="Sugawara H."/>
            <person name="Imanishi T."/>
            <person name="Weir W."/>
            <person name="Gardner M."/>
            <person name="Pain A."/>
            <person name="Shiels B."/>
            <person name="Hattori M."/>
            <person name="Nene V."/>
            <person name="Sugimoto C."/>
        </authorList>
    </citation>
    <scope>NUCLEOTIDE SEQUENCE [LARGE SCALE GENOMIC DNA]</scope>
    <source>
        <strain evidence="2 3">Shintoku</strain>
    </source>
</reference>
<protein>
    <submittedName>
        <fullName evidence="2">Uncharacterized protein</fullName>
    </submittedName>
</protein>
<evidence type="ECO:0000313" key="3">
    <source>
        <dbReference type="Proteomes" id="UP000003786"/>
    </source>
</evidence>
<evidence type="ECO:0000313" key="2">
    <source>
        <dbReference type="EMBL" id="BAM40586.1"/>
    </source>
</evidence>
<feature type="region of interest" description="Disordered" evidence="1">
    <location>
        <begin position="255"/>
        <end position="475"/>
    </location>
</feature>
<organism evidence="2 3">
    <name type="scientific">Theileria orientalis strain Shintoku</name>
    <dbReference type="NCBI Taxonomy" id="869250"/>
    <lineage>
        <taxon>Eukaryota</taxon>
        <taxon>Sar</taxon>
        <taxon>Alveolata</taxon>
        <taxon>Apicomplexa</taxon>
        <taxon>Aconoidasida</taxon>
        <taxon>Piroplasmida</taxon>
        <taxon>Theileriidae</taxon>
        <taxon>Theileria</taxon>
    </lineage>
</organism>
<feature type="compositionally biased region" description="Polar residues" evidence="1">
    <location>
        <begin position="981"/>
        <end position="992"/>
    </location>
</feature>
<feature type="region of interest" description="Disordered" evidence="1">
    <location>
        <begin position="973"/>
        <end position="992"/>
    </location>
</feature>
<dbReference type="OrthoDB" id="10421218at2759"/>
<dbReference type="InterPro" id="IPR007480">
    <property type="entry name" value="DUF529"/>
</dbReference>
<accession>J4C3K2</accession>
<dbReference type="GeneID" id="20714957"/>
<dbReference type="EMBL" id="AP011947">
    <property type="protein sequence ID" value="BAM40586.1"/>
    <property type="molecule type" value="Genomic_DNA"/>
</dbReference>
<feature type="region of interest" description="Disordered" evidence="1">
    <location>
        <begin position="1380"/>
        <end position="1494"/>
    </location>
</feature>
<dbReference type="STRING" id="869250.J4C3K2"/>
<feature type="compositionally biased region" description="Basic and acidic residues" evidence="1">
    <location>
        <begin position="288"/>
        <end position="311"/>
    </location>
</feature>
<feature type="compositionally biased region" description="Basic and acidic residues" evidence="1">
    <location>
        <begin position="318"/>
        <end position="328"/>
    </location>
</feature>
<feature type="compositionally biased region" description="Polar residues" evidence="1">
    <location>
        <begin position="1457"/>
        <end position="1473"/>
    </location>
</feature>
<dbReference type="VEuPathDB" id="PiroplasmaDB:TOT_020000841"/>
<feature type="compositionally biased region" description="Basic and acidic residues" evidence="1">
    <location>
        <begin position="335"/>
        <end position="361"/>
    </location>
</feature>
<dbReference type="RefSeq" id="XP_009690887.1">
    <property type="nucleotide sequence ID" value="XM_009692592.1"/>
</dbReference>
<keyword evidence="3" id="KW-1185">Reference proteome</keyword>
<feature type="compositionally biased region" description="Basic and acidic residues" evidence="1">
    <location>
        <begin position="426"/>
        <end position="436"/>
    </location>
</feature>